<accession>A0ABQ7BY69</accession>
<dbReference type="Proteomes" id="UP000266723">
    <property type="component" value="Unassembled WGS sequence"/>
</dbReference>
<name>A0ABQ7BY69_BRACR</name>
<comment type="caution">
    <text evidence="2">The sequence shown here is derived from an EMBL/GenBank/DDBJ whole genome shotgun (WGS) entry which is preliminary data.</text>
</comment>
<proteinExistence type="predicted"/>
<sequence>MIPGSKGEPPGSPATSGSQTRSQDLKENLWVPLRPSGPFVTSGLRKQSPDSKSPYSKNMKPPGSRPISQILAVTPEFLGYLLIPAKSGSLPGSSYLAYGEDKGAIIYYESHPNRETGGEEPL</sequence>
<evidence type="ECO:0000313" key="2">
    <source>
        <dbReference type="EMBL" id="KAF3544321.1"/>
    </source>
</evidence>
<evidence type="ECO:0000313" key="3">
    <source>
        <dbReference type="Proteomes" id="UP000266723"/>
    </source>
</evidence>
<feature type="compositionally biased region" description="Polar residues" evidence="1">
    <location>
        <begin position="13"/>
        <end position="22"/>
    </location>
</feature>
<organism evidence="2 3">
    <name type="scientific">Brassica cretica</name>
    <name type="common">Mustard</name>
    <dbReference type="NCBI Taxonomy" id="69181"/>
    <lineage>
        <taxon>Eukaryota</taxon>
        <taxon>Viridiplantae</taxon>
        <taxon>Streptophyta</taxon>
        <taxon>Embryophyta</taxon>
        <taxon>Tracheophyta</taxon>
        <taxon>Spermatophyta</taxon>
        <taxon>Magnoliopsida</taxon>
        <taxon>eudicotyledons</taxon>
        <taxon>Gunneridae</taxon>
        <taxon>Pentapetalae</taxon>
        <taxon>rosids</taxon>
        <taxon>malvids</taxon>
        <taxon>Brassicales</taxon>
        <taxon>Brassicaceae</taxon>
        <taxon>Brassiceae</taxon>
        <taxon>Brassica</taxon>
    </lineage>
</organism>
<dbReference type="EMBL" id="QGKV02000832">
    <property type="protein sequence ID" value="KAF3544321.1"/>
    <property type="molecule type" value="Genomic_DNA"/>
</dbReference>
<gene>
    <name evidence="2" type="ORF">DY000_02007863</name>
</gene>
<reference evidence="2 3" key="1">
    <citation type="journal article" date="2020" name="BMC Genomics">
        <title>Intraspecific diversification of the crop wild relative Brassica cretica Lam. using demographic model selection.</title>
        <authorList>
            <person name="Kioukis A."/>
            <person name="Michalopoulou V.A."/>
            <person name="Briers L."/>
            <person name="Pirintsos S."/>
            <person name="Studholme D.J."/>
            <person name="Pavlidis P."/>
            <person name="Sarris P.F."/>
        </authorList>
    </citation>
    <scope>NUCLEOTIDE SEQUENCE [LARGE SCALE GENOMIC DNA]</scope>
    <source>
        <strain evidence="3">cv. PFS-1207/04</strain>
    </source>
</reference>
<keyword evidence="3" id="KW-1185">Reference proteome</keyword>
<evidence type="ECO:0000256" key="1">
    <source>
        <dbReference type="SAM" id="MobiDB-lite"/>
    </source>
</evidence>
<feature type="region of interest" description="Disordered" evidence="1">
    <location>
        <begin position="1"/>
        <end position="66"/>
    </location>
</feature>
<protein>
    <submittedName>
        <fullName evidence="2">Uncharacterized protein</fullName>
    </submittedName>
</protein>